<protein>
    <submittedName>
        <fullName evidence="2">Protein FAM136A</fullName>
    </submittedName>
</protein>
<gene>
    <name evidence="2" type="ORF">H4Q32_027112</name>
</gene>
<evidence type="ECO:0000256" key="1">
    <source>
        <dbReference type="SAM" id="MobiDB-lite"/>
    </source>
</evidence>
<sequence>MTEMQGSGMRFNNKGPSKRTTLTSIEGKILFSVMAKRMTTYMVKNKYVDTSIQKGGIPGISGCLEHTGQGKQRQSSSCMAQLGQHIWINSSQLHQCSYETLSYPPQIRGMITRYLEKFKFLVHFTTQWQDLEKGIVGGRGGGVGVAIMESGTRQPPIRVFMDDLTITALSHVQARWILKGLDDVAM</sequence>
<evidence type="ECO:0000313" key="2">
    <source>
        <dbReference type="EMBL" id="KAI2646571.1"/>
    </source>
</evidence>
<reference evidence="2 3" key="1">
    <citation type="submission" date="2022-01" db="EMBL/GenBank/DDBJ databases">
        <title>A high-quality chromosome-level genome assembly of rohu carp, Labeo rohita.</title>
        <authorList>
            <person name="Arick M.A. II"/>
            <person name="Hsu C.-Y."/>
            <person name="Magbanua Z."/>
            <person name="Pechanova O."/>
            <person name="Grover C."/>
            <person name="Miller E."/>
            <person name="Thrash A."/>
            <person name="Ezzel L."/>
            <person name="Alam S."/>
            <person name="Benzie J."/>
            <person name="Hamilton M."/>
            <person name="Karsi A."/>
            <person name="Lawrence M.L."/>
            <person name="Peterson D.G."/>
        </authorList>
    </citation>
    <scope>NUCLEOTIDE SEQUENCE [LARGE SCALE GENOMIC DNA]</scope>
    <source>
        <strain evidence="3">BAU-BD-2019</strain>
        <tissue evidence="2">Blood</tissue>
    </source>
</reference>
<proteinExistence type="predicted"/>
<comment type="caution">
    <text evidence="2">The sequence shown here is derived from an EMBL/GenBank/DDBJ whole genome shotgun (WGS) entry which is preliminary data.</text>
</comment>
<evidence type="ECO:0000313" key="3">
    <source>
        <dbReference type="Proteomes" id="UP000830375"/>
    </source>
</evidence>
<dbReference type="Proteomes" id="UP000830375">
    <property type="component" value="Unassembled WGS sequence"/>
</dbReference>
<feature type="region of interest" description="Disordered" evidence="1">
    <location>
        <begin position="1"/>
        <end position="20"/>
    </location>
</feature>
<name>A0ABQ8LA78_LABRO</name>
<organism evidence="2 3">
    <name type="scientific">Labeo rohita</name>
    <name type="common">Indian major carp</name>
    <name type="synonym">Cyprinus rohita</name>
    <dbReference type="NCBI Taxonomy" id="84645"/>
    <lineage>
        <taxon>Eukaryota</taxon>
        <taxon>Metazoa</taxon>
        <taxon>Chordata</taxon>
        <taxon>Craniata</taxon>
        <taxon>Vertebrata</taxon>
        <taxon>Euteleostomi</taxon>
        <taxon>Actinopterygii</taxon>
        <taxon>Neopterygii</taxon>
        <taxon>Teleostei</taxon>
        <taxon>Ostariophysi</taxon>
        <taxon>Cypriniformes</taxon>
        <taxon>Cyprinidae</taxon>
        <taxon>Labeoninae</taxon>
        <taxon>Labeonini</taxon>
        <taxon>Labeo</taxon>
    </lineage>
</organism>
<dbReference type="EMBL" id="JACTAM010001148">
    <property type="protein sequence ID" value="KAI2646571.1"/>
    <property type="molecule type" value="Genomic_DNA"/>
</dbReference>
<accession>A0ABQ8LA78</accession>
<keyword evidence="3" id="KW-1185">Reference proteome</keyword>